<evidence type="ECO:0000313" key="1">
    <source>
        <dbReference type="EMBL" id="SDW72323.1"/>
    </source>
</evidence>
<evidence type="ECO:0000313" key="2">
    <source>
        <dbReference type="Proteomes" id="UP000198569"/>
    </source>
</evidence>
<dbReference type="RefSeq" id="WP_091430622.1">
    <property type="nucleotide sequence ID" value="NZ_FNMV01000004.1"/>
</dbReference>
<keyword evidence="2" id="KW-1185">Reference proteome</keyword>
<dbReference type="EMBL" id="FNMV01000004">
    <property type="protein sequence ID" value="SDW72323.1"/>
    <property type="molecule type" value="Genomic_DNA"/>
</dbReference>
<gene>
    <name evidence="1" type="ORF">SAMN05444338_104166</name>
</gene>
<reference evidence="2" key="1">
    <citation type="submission" date="2016-10" db="EMBL/GenBank/DDBJ databases">
        <authorList>
            <person name="Varghese N."/>
            <person name="Submissions S."/>
        </authorList>
    </citation>
    <scope>NUCLEOTIDE SEQUENCE [LARGE SCALE GENOMIC DNA]</scope>
    <source>
        <strain evidence="2">DSM 15718</strain>
    </source>
</reference>
<protein>
    <submittedName>
        <fullName evidence="1">Uncharacterized protein</fullName>
    </submittedName>
</protein>
<dbReference type="SUPFAM" id="SSF53756">
    <property type="entry name" value="UDP-Glycosyltransferase/glycogen phosphorylase"/>
    <property type="match status" value="1"/>
</dbReference>
<dbReference type="STRING" id="229203.SAMN05444338_104166"/>
<proteinExistence type="predicted"/>
<accession>A0A1H2VVK9</accession>
<dbReference type="OrthoDB" id="977218at2"/>
<dbReference type="AlphaFoldDB" id="A0A1H2VVK9"/>
<organism evidence="1 2">
    <name type="scientific">Flavobacterium degerlachei</name>
    <dbReference type="NCBI Taxonomy" id="229203"/>
    <lineage>
        <taxon>Bacteria</taxon>
        <taxon>Pseudomonadati</taxon>
        <taxon>Bacteroidota</taxon>
        <taxon>Flavobacteriia</taxon>
        <taxon>Flavobacteriales</taxon>
        <taxon>Flavobacteriaceae</taxon>
        <taxon>Flavobacterium</taxon>
    </lineage>
</organism>
<name>A0A1H2VVK9_9FLAO</name>
<sequence length="420" mass="48494">MKILVVVDSIDVEDSSGSKANVALINNLAKAGYDVVVYHYSRKDIQLSGMSCFAIAEIKYSALYFMSRAQRMIQRNSTINLAPFFEKLFGFSFTFFNDCRSIVKALEKQSFRADLVLTLSKGGSFRPHYALLKLPQLHDKWMAYIHDPYPFYYYPVPYKWLEPSHKFKEAFFKEVAERAKYSGFPSLLLKEWMGRYFSKFLDTGLVIPHQNAKSNLNNPDDTINFLDYLDLSKFNLLHAGNLLDARSPQGLIEAFKLFLERNPDATKDVRLLLIGPSSHFSNLIQSYQEVLPELVVKNENVKFDTVYQVQQQVTVNIILEAKSEISPFLPGKFPHCVESNKMILSLAPSNCEVRRLLGKDYPYWSEVDDIESIAEIIEKMYFMWKQNPEDLLLNRPDLEQYVSAAYLKQIMDELYLSSSN</sequence>
<dbReference type="Proteomes" id="UP000198569">
    <property type="component" value="Unassembled WGS sequence"/>
</dbReference>